<dbReference type="InterPro" id="IPR051462">
    <property type="entry name" value="CBS_domain-containing"/>
</dbReference>
<dbReference type="SMART" id="SM00116">
    <property type="entry name" value="CBS"/>
    <property type="match status" value="2"/>
</dbReference>
<dbReference type="OrthoDB" id="9807125at2"/>
<dbReference type="Pfam" id="PF00571">
    <property type="entry name" value="CBS"/>
    <property type="match status" value="2"/>
</dbReference>
<dbReference type="Gene3D" id="3.10.580.10">
    <property type="entry name" value="CBS-domain"/>
    <property type="match status" value="1"/>
</dbReference>
<dbReference type="EMBL" id="SNYK01000002">
    <property type="protein sequence ID" value="TDQ39428.1"/>
    <property type="molecule type" value="Genomic_DNA"/>
</dbReference>
<evidence type="ECO:0000259" key="3">
    <source>
        <dbReference type="PROSITE" id="PS51371"/>
    </source>
</evidence>
<organism evidence="4 5">
    <name type="scientific">Thiopseudomonas denitrificans</name>
    <dbReference type="NCBI Taxonomy" id="1501432"/>
    <lineage>
        <taxon>Bacteria</taxon>
        <taxon>Pseudomonadati</taxon>
        <taxon>Pseudomonadota</taxon>
        <taxon>Gammaproteobacteria</taxon>
        <taxon>Pseudomonadales</taxon>
        <taxon>Pseudomonadaceae</taxon>
        <taxon>Thiopseudomonas</taxon>
    </lineage>
</organism>
<dbReference type="Proteomes" id="UP000294575">
    <property type="component" value="Unassembled WGS sequence"/>
</dbReference>
<sequence length="135" mass="14603">MKQLIVPVEEFTTPDPVSIEETMALDELLRLMSDEGFRHLPVMRGGELAGIISDRDVRLFAGMPAAERAGLTAADIMTEDLLTIDASTPLDEAALQMSANKVSSLIVREGDEFLGIFTATDALNALVEVLRGVKD</sequence>
<dbReference type="InterPro" id="IPR000644">
    <property type="entry name" value="CBS_dom"/>
</dbReference>
<proteinExistence type="predicted"/>
<dbReference type="InterPro" id="IPR046342">
    <property type="entry name" value="CBS_dom_sf"/>
</dbReference>
<accession>A0A4R6TZJ6</accession>
<gene>
    <name evidence="4" type="ORF">DFQ45_102120</name>
</gene>
<evidence type="ECO:0000256" key="1">
    <source>
        <dbReference type="ARBA" id="ARBA00022737"/>
    </source>
</evidence>
<protein>
    <submittedName>
        <fullName evidence="4">Acetoin utilization protein AcuB</fullName>
    </submittedName>
</protein>
<dbReference type="RefSeq" id="WP_101497437.1">
    <property type="nucleotide sequence ID" value="NZ_LNJZ01000009.1"/>
</dbReference>
<feature type="domain" description="CBS" evidence="3">
    <location>
        <begin position="77"/>
        <end position="135"/>
    </location>
</feature>
<dbReference type="PANTHER" id="PTHR48108">
    <property type="entry name" value="CBS DOMAIN-CONTAINING PROTEIN CBSX2, CHLOROPLASTIC"/>
    <property type="match status" value="1"/>
</dbReference>
<evidence type="ECO:0000313" key="4">
    <source>
        <dbReference type="EMBL" id="TDQ39428.1"/>
    </source>
</evidence>
<feature type="domain" description="CBS" evidence="3">
    <location>
        <begin position="12"/>
        <end position="67"/>
    </location>
</feature>
<evidence type="ECO:0000256" key="2">
    <source>
        <dbReference type="PROSITE-ProRule" id="PRU00703"/>
    </source>
</evidence>
<keyword evidence="2" id="KW-0129">CBS domain</keyword>
<reference evidence="4 5" key="1">
    <citation type="submission" date="2019-03" db="EMBL/GenBank/DDBJ databases">
        <title>Genomic Encyclopedia of Type Strains, Phase IV (KMG-IV): sequencing the most valuable type-strain genomes for metagenomic binning, comparative biology and taxonomic classification.</title>
        <authorList>
            <person name="Goeker M."/>
        </authorList>
    </citation>
    <scope>NUCLEOTIDE SEQUENCE [LARGE SCALE GENOMIC DNA]</scope>
    <source>
        <strain evidence="4 5">DSM 28679</strain>
    </source>
</reference>
<name>A0A4R6TZJ6_9GAMM</name>
<dbReference type="SUPFAM" id="SSF54631">
    <property type="entry name" value="CBS-domain pair"/>
    <property type="match status" value="1"/>
</dbReference>
<keyword evidence="1" id="KW-0677">Repeat</keyword>
<comment type="caution">
    <text evidence="4">The sequence shown here is derived from an EMBL/GenBank/DDBJ whole genome shotgun (WGS) entry which is preliminary data.</text>
</comment>
<keyword evidence="5" id="KW-1185">Reference proteome</keyword>
<dbReference type="AlphaFoldDB" id="A0A4R6TZJ6"/>
<dbReference type="PANTHER" id="PTHR48108:SF26">
    <property type="entry name" value="CBS DOMAIN-CONTAINING PROTEIN DDB_G0289609"/>
    <property type="match status" value="1"/>
</dbReference>
<evidence type="ECO:0000313" key="5">
    <source>
        <dbReference type="Proteomes" id="UP000294575"/>
    </source>
</evidence>
<dbReference type="PROSITE" id="PS51371">
    <property type="entry name" value="CBS"/>
    <property type="match status" value="2"/>
</dbReference>